<organism evidence="2 3">
    <name type="scientific">Azohydromonas caseinilytica</name>
    <dbReference type="NCBI Taxonomy" id="2728836"/>
    <lineage>
        <taxon>Bacteria</taxon>
        <taxon>Pseudomonadati</taxon>
        <taxon>Pseudomonadota</taxon>
        <taxon>Betaproteobacteria</taxon>
        <taxon>Burkholderiales</taxon>
        <taxon>Sphaerotilaceae</taxon>
        <taxon>Azohydromonas</taxon>
    </lineage>
</organism>
<dbReference type="EMBL" id="JABBFW010000006">
    <property type="protein sequence ID" value="NML15621.1"/>
    <property type="molecule type" value="Genomic_DNA"/>
</dbReference>
<protein>
    <submittedName>
        <fullName evidence="2">Uncharacterized protein</fullName>
    </submittedName>
</protein>
<feature type="chain" id="PRO_5032307892" evidence="1">
    <location>
        <begin position="24"/>
        <end position="169"/>
    </location>
</feature>
<evidence type="ECO:0000313" key="2">
    <source>
        <dbReference type="EMBL" id="NML15621.1"/>
    </source>
</evidence>
<dbReference type="AlphaFoldDB" id="A0A848FCD5"/>
<gene>
    <name evidence="2" type="ORF">HHL10_11640</name>
</gene>
<sequence length="169" mass="18138">MLRRSLGVAAPVVLTLTSAPVSAGMCVTASSFVSAATFASRQPKGMDSSLCSGLSPTDWAYNTSWPMGVDRQTATFAEKLGSEPLSGFPAEATLLEILQQPASLEAHVAAVWLSAYRGGMPRPFEDGDAVKEVWVNIRNNGGFYRPMDLQLPPLTESGTLDWLATTWKQ</sequence>
<evidence type="ECO:0000256" key="1">
    <source>
        <dbReference type="SAM" id="SignalP"/>
    </source>
</evidence>
<reference evidence="2 3" key="1">
    <citation type="submission" date="2020-04" db="EMBL/GenBank/DDBJ databases">
        <title>Azohydromonas sp. isolated from soil.</title>
        <authorList>
            <person name="Dahal R.H."/>
        </authorList>
    </citation>
    <scope>NUCLEOTIDE SEQUENCE [LARGE SCALE GENOMIC DNA]</scope>
    <source>
        <strain evidence="2 3">G-1-1-14</strain>
    </source>
</reference>
<keyword evidence="1" id="KW-0732">Signal</keyword>
<evidence type="ECO:0000313" key="3">
    <source>
        <dbReference type="Proteomes" id="UP000574067"/>
    </source>
</evidence>
<keyword evidence="3" id="KW-1185">Reference proteome</keyword>
<dbReference type="Proteomes" id="UP000574067">
    <property type="component" value="Unassembled WGS sequence"/>
</dbReference>
<proteinExistence type="predicted"/>
<name>A0A848FCD5_9BURK</name>
<accession>A0A848FCD5</accession>
<comment type="caution">
    <text evidence="2">The sequence shown here is derived from an EMBL/GenBank/DDBJ whole genome shotgun (WGS) entry which is preliminary data.</text>
</comment>
<dbReference type="RefSeq" id="WP_169160512.1">
    <property type="nucleotide sequence ID" value="NZ_JABBFW010000006.1"/>
</dbReference>
<feature type="signal peptide" evidence="1">
    <location>
        <begin position="1"/>
        <end position="23"/>
    </location>
</feature>